<organism evidence="3 4">
    <name type="scientific">Chitinophaga lutea</name>
    <dbReference type="NCBI Taxonomy" id="2488634"/>
    <lineage>
        <taxon>Bacteria</taxon>
        <taxon>Pseudomonadati</taxon>
        <taxon>Bacteroidota</taxon>
        <taxon>Chitinophagia</taxon>
        <taxon>Chitinophagales</taxon>
        <taxon>Chitinophagaceae</taxon>
        <taxon>Chitinophaga</taxon>
    </lineage>
</organism>
<gene>
    <name evidence="3" type="ORF">EGT74_22260</name>
</gene>
<proteinExistence type="predicted"/>
<accession>A0A3N4Q169</accession>
<keyword evidence="4" id="KW-1185">Reference proteome</keyword>
<evidence type="ECO:0000313" key="3">
    <source>
        <dbReference type="EMBL" id="RPE09700.1"/>
    </source>
</evidence>
<dbReference type="InterPro" id="IPR005532">
    <property type="entry name" value="SUMF_dom"/>
</dbReference>
<dbReference type="Proteomes" id="UP000278351">
    <property type="component" value="Unassembled WGS sequence"/>
</dbReference>
<dbReference type="InterPro" id="IPR016187">
    <property type="entry name" value="CTDL_fold"/>
</dbReference>
<name>A0A3N4Q169_9BACT</name>
<evidence type="ECO:0000313" key="4">
    <source>
        <dbReference type="Proteomes" id="UP000278351"/>
    </source>
</evidence>
<dbReference type="AlphaFoldDB" id="A0A3N4Q169"/>
<dbReference type="PANTHER" id="PTHR23150:SF19">
    <property type="entry name" value="FORMYLGLYCINE-GENERATING ENZYME"/>
    <property type="match status" value="1"/>
</dbReference>
<dbReference type="InterPro" id="IPR051043">
    <property type="entry name" value="Sulfatase_Mod_Factor_Kinase"/>
</dbReference>
<keyword evidence="1" id="KW-0732">Signal</keyword>
<feature type="domain" description="Sulfatase-modifying factor enzyme-like" evidence="2">
    <location>
        <begin position="18"/>
        <end position="259"/>
    </location>
</feature>
<evidence type="ECO:0000259" key="2">
    <source>
        <dbReference type="Pfam" id="PF03781"/>
    </source>
</evidence>
<dbReference type="PANTHER" id="PTHR23150">
    <property type="entry name" value="SULFATASE MODIFYING FACTOR 1, 2"/>
    <property type="match status" value="1"/>
</dbReference>
<protein>
    <submittedName>
        <fullName evidence="3">Sulfatase-modifying factor protein</fullName>
    </submittedName>
</protein>
<dbReference type="Gene3D" id="3.90.1580.10">
    <property type="entry name" value="paralog of FGE (formylglycine-generating enzyme)"/>
    <property type="match status" value="1"/>
</dbReference>
<comment type="caution">
    <text evidence="3">The sequence shown here is derived from an EMBL/GenBank/DDBJ whole genome shotgun (WGS) entry which is preliminary data.</text>
</comment>
<feature type="signal peptide" evidence="1">
    <location>
        <begin position="1"/>
        <end position="19"/>
    </location>
</feature>
<evidence type="ECO:0000256" key="1">
    <source>
        <dbReference type="SAM" id="SignalP"/>
    </source>
</evidence>
<dbReference type="OrthoDB" id="9768004at2"/>
<dbReference type="EMBL" id="RPDH01000002">
    <property type="protein sequence ID" value="RPE09700.1"/>
    <property type="molecule type" value="Genomic_DNA"/>
</dbReference>
<feature type="chain" id="PRO_5018053761" evidence="1">
    <location>
        <begin position="20"/>
        <end position="292"/>
    </location>
</feature>
<dbReference type="SUPFAM" id="SSF56436">
    <property type="entry name" value="C-type lectin-like"/>
    <property type="match status" value="1"/>
</dbReference>
<sequence>MFSPALWLLLLFQSPAPFVQVPAGTYTVGQKGSLQNPLRQVKTAGFEMAATELTNAAFAEFIAATGYITDAEKFRNALVFEPGLAEFRWLEDSTASWRYPNGKSRGGSKPDHPVTTISYRDAEAYCQWAKVRLPTLDEWEIASRAGASTLYYWGEKTDQIRDYANIWHGRNHLVADSSDGYMYTSPVGRFRPNAWGLYDMYGNVFELCAGRLPGEKNIAHARGGSWWCSKNACNFFNSVNIGRVHPRASFSNQGFRVVKQTRANEAVPAAPTHARLKKDNKNSCCLLGGTAK</sequence>
<dbReference type="RefSeq" id="WP_123848681.1">
    <property type="nucleotide sequence ID" value="NZ_RPDH01000002.1"/>
</dbReference>
<reference evidence="3 4" key="1">
    <citation type="submission" date="2018-11" db="EMBL/GenBank/DDBJ databases">
        <title>Chitinophaga lutea sp.nov., isolate from arsenic contaminated soil.</title>
        <authorList>
            <person name="Zong Y."/>
        </authorList>
    </citation>
    <scope>NUCLEOTIDE SEQUENCE [LARGE SCALE GENOMIC DNA]</scope>
    <source>
        <strain evidence="3 4">ZY74</strain>
    </source>
</reference>
<dbReference type="InterPro" id="IPR042095">
    <property type="entry name" value="SUMF_sf"/>
</dbReference>
<dbReference type="GO" id="GO:0120147">
    <property type="term" value="F:formylglycine-generating oxidase activity"/>
    <property type="evidence" value="ECO:0007669"/>
    <property type="project" value="TreeGrafter"/>
</dbReference>
<dbReference type="Pfam" id="PF03781">
    <property type="entry name" value="FGE-sulfatase"/>
    <property type="match status" value="1"/>
</dbReference>